<dbReference type="Proteomes" id="UP000190951">
    <property type="component" value="Chromosome"/>
</dbReference>
<dbReference type="STRING" id="84029.CROST_05150"/>
<keyword evidence="2" id="KW-1185">Reference proteome</keyword>
<organism evidence="1 2">
    <name type="scientific">Clostridium felsineum</name>
    <dbReference type="NCBI Taxonomy" id="36839"/>
    <lineage>
        <taxon>Bacteria</taxon>
        <taxon>Bacillati</taxon>
        <taxon>Bacillota</taxon>
        <taxon>Clostridia</taxon>
        <taxon>Eubacteriales</taxon>
        <taxon>Clostridiaceae</taxon>
        <taxon>Clostridium</taxon>
    </lineage>
</organism>
<dbReference type="InterPro" id="IPR007527">
    <property type="entry name" value="Znf_SWIM"/>
</dbReference>
<name>A0A1S8LKV0_9CLOT</name>
<evidence type="ECO:0000313" key="2">
    <source>
        <dbReference type="Proteomes" id="UP000190951"/>
    </source>
</evidence>
<dbReference type="RefSeq" id="WP_077834235.1">
    <property type="nucleotide sequence ID" value="NZ_CP096983.1"/>
</dbReference>
<dbReference type="EMBL" id="CP096983">
    <property type="protein sequence ID" value="URZ11999.1"/>
    <property type="molecule type" value="Genomic_DNA"/>
</dbReference>
<dbReference type="Pfam" id="PF04434">
    <property type="entry name" value="SWIM"/>
    <property type="match status" value="1"/>
</dbReference>
<reference evidence="1 2" key="1">
    <citation type="submission" date="2022-04" db="EMBL/GenBank/DDBJ databases">
        <title>Genome sequence of C. roseum typestrain.</title>
        <authorList>
            <person name="Poehlein A."/>
            <person name="Schoch T."/>
            <person name="Duerre P."/>
            <person name="Daniel R."/>
        </authorList>
    </citation>
    <scope>NUCLEOTIDE SEQUENCE [LARGE SCALE GENOMIC DNA]</scope>
    <source>
        <strain evidence="1 2">DSM 7320</strain>
    </source>
</reference>
<accession>A0A1S8LKV0</accession>
<proteinExistence type="predicted"/>
<dbReference type="PROSITE" id="PS50966">
    <property type="entry name" value="ZF_SWIM"/>
    <property type="match status" value="2"/>
</dbReference>
<dbReference type="AlphaFoldDB" id="A0A1S8LKV0"/>
<evidence type="ECO:0000313" key="1">
    <source>
        <dbReference type="EMBL" id="URZ11999.1"/>
    </source>
</evidence>
<dbReference type="KEGG" id="crw:CROST_027160"/>
<sequence length="553" mass="64827">MDSKDNFLKKISVFVESIDEAYLIGISNKGIVKRAQKDLLKIESIKYEIKDSYIRFEFDDIVCYIEENINKYKCSCPSRSICKHIIMAYLHLLENKDEIFQLKDINQVKKDYLKIIEDFKIEEIKKKIGEKKLQNILNKIENGVNFEVNEGSIVEVILKDEDASVKLLGQSENYICSCKNKDFCTHKAEAIILYKLKKGFVTLEELKKFKPKTVEFDEERFKKASLKVQEEIEKILVTGLSRASITTLDRLNNLSIICHNYGLFNFEKTVRRIKEDFSLYFNKNASFIKEKLLNELTSLYSKAGFLYNSKDSNSLKQLVGEFKSSYYEIPPLVLSGFAAERWKSNSGYEGITYYFMDNISAHIYTYNDLMPTYYDEVQKKNWNSNSPWKLNCSICDLSSISFKLFYARSNFKRRLSSSSKSYGTIIDKTSIYELNRDEITYDDWNSVLENIFMNEKKEENYNMIFLNVSKFGTTMFKDVNGEFIVPIYDKNNGIINLSVKDSTRTNMIRRIERIVKRQKSNCFFGRVYIENEELRFFPISCYDKIGEINNLTL</sequence>
<gene>
    <name evidence="1" type="ORF">CROST_027160</name>
</gene>
<protein>
    <submittedName>
        <fullName evidence="1">Uncharacterized protein</fullName>
    </submittedName>
</protein>
<dbReference type="GO" id="GO:0008270">
    <property type="term" value="F:zinc ion binding"/>
    <property type="evidence" value="ECO:0007669"/>
    <property type="project" value="InterPro"/>
</dbReference>